<reference evidence="2" key="3">
    <citation type="submission" date="2018-08" db="UniProtKB">
        <authorList>
            <consortium name="EnsemblPlants"/>
        </authorList>
    </citation>
    <scope>IDENTIFICATION</scope>
    <source>
        <strain evidence="2">cv. Bd21</strain>
    </source>
</reference>
<dbReference type="AlphaFoldDB" id="A0A2K2D7P8"/>
<keyword evidence="3" id="KW-1185">Reference proteome</keyword>
<protein>
    <submittedName>
        <fullName evidence="1 2">Uncharacterized protein</fullName>
    </submittedName>
</protein>
<proteinExistence type="predicted"/>
<gene>
    <name evidence="1" type="ORF">BRADI_2g09456v3</name>
</gene>
<dbReference type="InParanoid" id="A0A2K2D7P8"/>
<sequence length="108" mass="12364">MCHAELFREASSLREATGGKMLGTDQSCVHRSKQEVPWYFSLGSYYCPSSSAIPDQVSRNKSSWYWFTHEMLPVSVHDQIARSDVPNQSRPFMGTETEQRISFIDLGR</sequence>
<dbReference type="Gramene" id="PNT70307">
    <property type="protein sequence ID" value="PNT70307"/>
    <property type="gene ID" value="BRADI_2g09456v3"/>
</dbReference>
<accession>A0A2K2D7P8</accession>
<name>A0A2K2D7P8_BRADI</name>
<evidence type="ECO:0000313" key="1">
    <source>
        <dbReference type="EMBL" id="PNT70307.1"/>
    </source>
</evidence>
<reference evidence="1" key="2">
    <citation type="submission" date="2017-06" db="EMBL/GenBank/DDBJ databases">
        <title>WGS assembly of Brachypodium distachyon.</title>
        <authorList>
            <consortium name="The International Brachypodium Initiative"/>
            <person name="Lucas S."/>
            <person name="Harmon-Smith M."/>
            <person name="Lail K."/>
            <person name="Tice H."/>
            <person name="Grimwood J."/>
            <person name="Bruce D."/>
            <person name="Barry K."/>
            <person name="Shu S."/>
            <person name="Lindquist E."/>
            <person name="Wang M."/>
            <person name="Pitluck S."/>
            <person name="Vogel J.P."/>
            <person name="Garvin D.F."/>
            <person name="Mockler T.C."/>
            <person name="Schmutz J."/>
            <person name="Rokhsar D."/>
            <person name="Bevan M.W."/>
        </authorList>
    </citation>
    <scope>NUCLEOTIDE SEQUENCE</scope>
    <source>
        <strain evidence="1">Bd21</strain>
    </source>
</reference>
<evidence type="ECO:0000313" key="2">
    <source>
        <dbReference type="EnsemblPlants" id="PNT70307"/>
    </source>
</evidence>
<dbReference type="EMBL" id="CM000881">
    <property type="protein sequence ID" value="PNT70307.1"/>
    <property type="molecule type" value="Genomic_DNA"/>
</dbReference>
<reference evidence="1 2" key="1">
    <citation type="journal article" date="2010" name="Nature">
        <title>Genome sequencing and analysis of the model grass Brachypodium distachyon.</title>
        <authorList>
            <consortium name="International Brachypodium Initiative"/>
        </authorList>
    </citation>
    <scope>NUCLEOTIDE SEQUENCE [LARGE SCALE GENOMIC DNA]</scope>
    <source>
        <strain evidence="1 2">Bd21</strain>
    </source>
</reference>
<dbReference type="Proteomes" id="UP000008810">
    <property type="component" value="Chromosome 2"/>
</dbReference>
<organism evidence="1">
    <name type="scientific">Brachypodium distachyon</name>
    <name type="common">Purple false brome</name>
    <name type="synonym">Trachynia distachya</name>
    <dbReference type="NCBI Taxonomy" id="15368"/>
    <lineage>
        <taxon>Eukaryota</taxon>
        <taxon>Viridiplantae</taxon>
        <taxon>Streptophyta</taxon>
        <taxon>Embryophyta</taxon>
        <taxon>Tracheophyta</taxon>
        <taxon>Spermatophyta</taxon>
        <taxon>Magnoliopsida</taxon>
        <taxon>Liliopsida</taxon>
        <taxon>Poales</taxon>
        <taxon>Poaceae</taxon>
        <taxon>BOP clade</taxon>
        <taxon>Pooideae</taxon>
        <taxon>Stipodae</taxon>
        <taxon>Brachypodieae</taxon>
        <taxon>Brachypodium</taxon>
    </lineage>
</organism>
<dbReference type="EnsemblPlants" id="PNT70307">
    <property type="protein sequence ID" value="PNT70307"/>
    <property type="gene ID" value="BRADI_2g09456v3"/>
</dbReference>
<evidence type="ECO:0000313" key="3">
    <source>
        <dbReference type="Proteomes" id="UP000008810"/>
    </source>
</evidence>